<keyword evidence="8" id="KW-1185">Reference proteome</keyword>
<dbReference type="InterPro" id="IPR023696">
    <property type="entry name" value="Ureohydrolase_dom_sf"/>
</dbReference>
<comment type="cofactor">
    <cofactor evidence="1">
        <name>Zn(2+)</name>
        <dbReference type="ChEBI" id="CHEBI:29105"/>
    </cofactor>
</comment>
<evidence type="ECO:0000256" key="5">
    <source>
        <dbReference type="ARBA" id="ARBA00022833"/>
    </source>
</evidence>
<dbReference type="InterPro" id="IPR037138">
    <property type="entry name" value="His_deacetylse_dom_sf"/>
</dbReference>
<organism evidence="7 8">
    <name type="scientific">Exidia glandulosa HHB12029</name>
    <dbReference type="NCBI Taxonomy" id="1314781"/>
    <lineage>
        <taxon>Eukaryota</taxon>
        <taxon>Fungi</taxon>
        <taxon>Dikarya</taxon>
        <taxon>Basidiomycota</taxon>
        <taxon>Agaricomycotina</taxon>
        <taxon>Agaricomycetes</taxon>
        <taxon>Auriculariales</taxon>
        <taxon>Exidiaceae</taxon>
        <taxon>Exidia</taxon>
    </lineage>
</organism>
<dbReference type="PANTHER" id="PTHR10625">
    <property type="entry name" value="HISTONE DEACETYLASE HDAC1-RELATED"/>
    <property type="match status" value="1"/>
</dbReference>
<dbReference type="CDD" id="cd10001">
    <property type="entry name" value="HDAC_classII_APAH"/>
    <property type="match status" value="1"/>
</dbReference>
<keyword evidence="5" id="KW-0862">Zinc</keyword>
<evidence type="ECO:0000313" key="8">
    <source>
        <dbReference type="Proteomes" id="UP000077266"/>
    </source>
</evidence>
<evidence type="ECO:0000256" key="4">
    <source>
        <dbReference type="ARBA" id="ARBA00022801"/>
    </source>
</evidence>
<keyword evidence="4 7" id="KW-0378">Hydrolase</keyword>
<dbReference type="Pfam" id="PF00850">
    <property type="entry name" value="Hist_deacetyl"/>
    <property type="match status" value="1"/>
</dbReference>
<dbReference type="Gene3D" id="3.40.800.20">
    <property type="entry name" value="Histone deacetylase domain"/>
    <property type="match status" value="1"/>
</dbReference>
<proteinExistence type="inferred from homology"/>
<evidence type="ECO:0000256" key="3">
    <source>
        <dbReference type="ARBA" id="ARBA00022723"/>
    </source>
</evidence>
<dbReference type="InParanoid" id="A0A165DUS4"/>
<dbReference type="GO" id="GO:0046872">
    <property type="term" value="F:metal ion binding"/>
    <property type="evidence" value="ECO:0007669"/>
    <property type="project" value="UniProtKB-KW"/>
</dbReference>
<evidence type="ECO:0000313" key="7">
    <source>
        <dbReference type="EMBL" id="KZV85406.1"/>
    </source>
</evidence>
<accession>A0A165DUS4</accession>
<dbReference type="AlphaFoldDB" id="A0A165DUS4"/>
<name>A0A165DUS4_EXIGL</name>
<evidence type="ECO:0000259" key="6">
    <source>
        <dbReference type="Pfam" id="PF00850"/>
    </source>
</evidence>
<dbReference type="PANTHER" id="PTHR10625:SF17">
    <property type="entry name" value="HISTONE DEACETYLASE 8"/>
    <property type="match status" value="1"/>
</dbReference>
<comment type="similarity">
    <text evidence="2">Belongs to the histone deacetylase family.</text>
</comment>
<dbReference type="GO" id="GO:0004407">
    <property type="term" value="F:histone deacetylase activity"/>
    <property type="evidence" value="ECO:0007669"/>
    <property type="project" value="TreeGrafter"/>
</dbReference>
<gene>
    <name evidence="7" type="ORF">EXIGLDRAFT_841528</name>
</gene>
<dbReference type="EMBL" id="KV426190">
    <property type="protein sequence ID" value="KZV85406.1"/>
    <property type="molecule type" value="Genomic_DNA"/>
</dbReference>
<keyword evidence="3" id="KW-0479">Metal-binding</keyword>
<protein>
    <submittedName>
        <fullName evidence="7">Acetylpolyamine aminohydrolase</fullName>
    </submittedName>
</protein>
<dbReference type="Proteomes" id="UP000077266">
    <property type="component" value="Unassembled WGS sequence"/>
</dbReference>
<evidence type="ECO:0000256" key="1">
    <source>
        <dbReference type="ARBA" id="ARBA00001947"/>
    </source>
</evidence>
<dbReference type="GO" id="GO:0016787">
    <property type="term" value="F:hydrolase activity"/>
    <property type="evidence" value="ECO:0007669"/>
    <property type="project" value="UniProtKB-KW"/>
</dbReference>
<reference evidence="7 8" key="1">
    <citation type="journal article" date="2016" name="Mol. Biol. Evol.">
        <title>Comparative Genomics of Early-Diverging Mushroom-Forming Fungi Provides Insights into the Origins of Lignocellulose Decay Capabilities.</title>
        <authorList>
            <person name="Nagy L.G."/>
            <person name="Riley R."/>
            <person name="Tritt A."/>
            <person name="Adam C."/>
            <person name="Daum C."/>
            <person name="Floudas D."/>
            <person name="Sun H."/>
            <person name="Yadav J.S."/>
            <person name="Pangilinan J."/>
            <person name="Larsson K.H."/>
            <person name="Matsuura K."/>
            <person name="Barry K."/>
            <person name="Labutti K."/>
            <person name="Kuo R."/>
            <person name="Ohm R.A."/>
            <person name="Bhattacharya S.S."/>
            <person name="Shirouzu T."/>
            <person name="Yoshinaga Y."/>
            <person name="Martin F.M."/>
            <person name="Grigoriev I.V."/>
            <person name="Hibbett D.S."/>
        </authorList>
    </citation>
    <scope>NUCLEOTIDE SEQUENCE [LARGE SCALE GENOMIC DNA]</scope>
    <source>
        <strain evidence="7 8">HHB12029</strain>
    </source>
</reference>
<dbReference type="GO" id="GO:0040029">
    <property type="term" value="P:epigenetic regulation of gene expression"/>
    <property type="evidence" value="ECO:0007669"/>
    <property type="project" value="TreeGrafter"/>
</dbReference>
<dbReference type="InterPro" id="IPR000286">
    <property type="entry name" value="HDACs"/>
</dbReference>
<evidence type="ECO:0000256" key="2">
    <source>
        <dbReference type="ARBA" id="ARBA00005947"/>
    </source>
</evidence>
<feature type="domain" description="Histone deacetylase" evidence="6">
    <location>
        <begin position="28"/>
        <end position="373"/>
    </location>
</feature>
<dbReference type="OrthoDB" id="424012at2759"/>
<sequence>MLVVHSPLCLLHDPPTEILSGKPVPYKESPDRLVRVRNALSNDPQRKYELTAVDDGLDVLPDILRVHSEDYVVYLRRAYSDWVEEGGDKQGVLPESFPHPKLPPYKLDPAKMSAIARAGMHLHRAIDILSLLNDVGGYYCFDLSCPITEDTFEAIMASARVAVRAAQLLVDGTQSTAAPHGIFALTRPPGHHAGTGVCGGYCYLNNAAIAVRCLQDAVPAGTAKPRVAILDIDYHHGNGSQEIFYSDDSVFYISLHAEGDYPYFTGSSVEEGEGPGVGFNLNIPLPQHTTGDDEYLATLDLAGKAISDYRPDYLVVSLGVDTYKDDPICCFNLTTPCYSRIGARIRELRLPTLFLFEGGYCMEVLGENVKGVLDGFLGS</sequence>
<dbReference type="InterPro" id="IPR023801">
    <property type="entry name" value="His_deacetylse_dom"/>
</dbReference>
<dbReference type="SUPFAM" id="SSF52768">
    <property type="entry name" value="Arginase/deacetylase"/>
    <property type="match status" value="1"/>
</dbReference>
<dbReference type="PRINTS" id="PR01270">
    <property type="entry name" value="HDASUPER"/>
</dbReference>
<dbReference type="STRING" id="1314781.A0A165DUS4"/>